<name>G0LK45_HALWC</name>
<feature type="region of interest" description="Disordered" evidence="5">
    <location>
        <begin position="663"/>
        <end position="719"/>
    </location>
</feature>
<evidence type="ECO:0000256" key="1">
    <source>
        <dbReference type="ARBA" id="ARBA00022630"/>
    </source>
</evidence>
<sequence length="719" mass="80025">MSDDAGVDSDITSVPVLSDIPTPTEATTTDTDVDPATAPSDVNGCVVWHRKHLRTADHRALANAVADADIICPLFVFDPTFYDNDGLACDARIRFLHEAVDSLNQLYENSPTQSITHQASASHDYLAEETPVEPQQIQSITGEYQISADSDSGSDSTSNTPLKTNNSESDTIQSSPRASEYSSGLTVGYGDPVDILSHFVDRGWSILTMETPTSRYGKRRDTRAQSVCGDALRFISGDGLIRDAEWSRANWKNHITEWLSAEQHTPEWSGNTTQLTIPTGITPSVVEKTHKINPAKKMVPTGTHRAATTQLRAFVDQIGSYPSNISAPQDARTGTSGLSPYFNFGLLSIRQVHQYVNNNTPECRGRRMFTSRLIWNCHYNQKLADWAGWTDRAVNPAFEEFNADRHNPALVDAWKHGQTGFPMVDASMRCLRETGWLNFRMRAMCVSIFTHILQQPWWIGADWFHHHLIDSDVGINYTQWQSQAGLIGKPSQRVYNPRKQVRDHDSDGEWITKWVPELSDLPAQHFPRPERTPLAVQSECNVIIGDDYPRPVVDFDARRETFWSRYERRRPEAARELARPEIAKRASFSGGYDAAQAIAQRYAVDESDNEADNIQLSFSEITTIDTNSDSTGENTPAINELNDTAHTVPDSSMTLQKSVISIPTGTGDYAGEPSPDDREAVSNAVDLSTTDKTGDSSNDNINTDRSTETDEQTTIEGFM</sequence>
<dbReference type="KEGG" id="hwc:Hqrw_1526"/>
<evidence type="ECO:0000259" key="6">
    <source>
        <dbReference type="PROSITE" id="PS51645"/>
    </source>
</evidence>
<feature type="region of interest" description="Disordered" evidence="5">
    <location>
        <begin position="145"/>
        <end position="183"/>
    </location>
</feature>
<keyword evidence="7" id="KW-0456">Lyase</keyword>
<accession>G0LK45</accession>
<dbReference type="Pfam" id="PF03441">
    <property type="entry name" value="FAD_binding_7"/>
    <property type="match status" value="1"/>
</dbReference>
<dbReference type="GO" id="GO:0003904">
    <property type="term" value="F:deoxyribodipyrimidine photo-lyase activity"/>
    <property type="evidence" value="ECO:0007669"/>
    <property type="project" value="UniProtKB-EC"/>
</dbReference>
<dbReference type="InterPro" id="IPR036134">
    <property type="entry name" value="Crypto/Photolyase_FAD-like_sf"/>
</dbReference>
<keyword evidence="2 4" id="KW-0274">FAD</keyword>
<dbReference type="RefSeq" id="WP_014555320.1">
    <property type="nucleotide sequence ID" value="NC_017459.1"/>
</dbReference>
<protein>
    <submittedName>
        <fullName evidence="7">Deoxyribodipyrimidine photolyase</fullName>
        <ecNumber evidence="7">4.1.99.3</ecNumber>
    </submittedName>
</protein>
<reference evidence="7 8" key="1">
    <citation type="journal article" date="2011" name="PLoS ONE">
        <title>Haloquadratum walsbyi: limited diversity in a global pond.</title>
        <authorList>
            <person name="Dyall-Smith M."/>
            <person name="Pfeiffer F."/>
            <person name="Klee K."/>
            <person name="Palm P."/>
            <person name="Gross K."/>
            <person name="Schuster S.C."/>
            <person name="Rampp M."/>
            <person name="Oesterhelt D."/>
        </authorList>
    </citation>
    <scope>NUCLEOTIDE SEQUENCE [LARGE SCALE GENOMIC DNA]</scope>
    <source>
        <strain evidence="8">DSM 16854 / JCM 12705 / C23</strain>
    </source>
</reference>
<dbReference type="GO" id="GO:0006139">
    <property type="term" value="P:nucleobase-containing compound metabolic process"/>
    <property type="evidence" value="ECO:0007669"/>
    <property type="project" value="UniProtKB-ARBA"/>
</dbReference>
<dbReference type="AlphaFoldDB" id="G0LK45"/>
<dbReference type="GO" id="GO:0006950">
    <property type="term" value="P:response to stress"/>
    <property type="evidence" value="ECO:0007669"/>
    <property type="project" value="UniProtKB-ARBA"/>
</dbReference>
<feature type="binding site" evidence="4">
    <location>
        <position position="321"/>
    </location>
    <ligand>
        <name>FAD</name>
        <dbReference type="ChEBI" id="CHEBI:57692"/>
    </ligand>
</feature>
<dbReference type="GO" id="GO:0009416">
    <property type="term" value="P:response to light stimulus"/>
    <property type="evidence" value="ECO:0007669"/>
    <property type="project" value="TreeGrafter"/>
</dbReference>
<comment type="cofactor">
    <cofactor evidence="4">
        <name>FAD</name>
        <dbReference type="ChEBI" id="CHEBI:57692"/>
    </cofactor>
    <text evidence="4">Binds 1 FAD per subunit.</text>
</comment>
<feature type="binding site" evidence="4">
    <location>
        <begin position="470"/>
        <end position="472"/>
    </location>
    <ligand>
        <name>FAD</name>
        <dbReference type="ChEBI" id="CHEBI:57692"/>
    </ligand>
</feature>
<dbReference type="PROSITE" id="PS51645">
    <property type="entry name" value="PHR_CRY_ALPHA_BETA"/>
    <property type="match status" value="1"/>
</dbReference>
<evidence type="ECO:0000256" key="5">
    <source>
        <dbReference type="SAM" id="MobiDB-lite"/>
    </source>
</evidence>
<evidence type="ECO:0000256" key="4">
    <source>
        <dbReference type="PIRSR" id="PIRSR602081-1"/>
    </source>
</evidence>
<proteinExistence type="predicted"/>
<dbReference type="PANTHER" id="PTHR11455:SF9">
    <property type="entry name" value="CRYPTOCHROME CIRCADIAN CLOCK 5 ISOFORM X1"/>
    <property type="match status" value="1"/>
</dbReference>
<feature type="binding site" evidence="4">
    <location>
        <begin position="335"/>
        <end position="339"/>
    </location>
    <ligand>
        <name>FAD</name>
        <dbReference type="ChEBI" id="CHEBI:57692"/>
    </ligand>
</feature>
<dbReference type="HOGENOM" id="CLU_010348_7_0_2"/>
<gene>
    <name evidence="7" type="primary">phr3</name>
    <name evidence="7" type="ordered locus">Hqrw_1526</name>
</gene>
<dbReference type="SUPFAM" id="SSF52425">
    <property type="entry name" value="Cryptochrome/photolyase, N-terminal domain"/>
    <property type="match status" value="1"/>
</dbReference>
<dbReference type="InterPro" id="IPR036155">
    <property type="entry name" value="Crypto/Photolyase_N_sf"/>
</dbReference>
<dbReference type="OrthoDB" id="11721at2157"/>
<evidence type="ECO:0000256" key="2">
    <source>
        <dbReference type="ARBA" id="ARBA00022827"/>
    </source>
</evidence>
<dbReference type="GeneID" id="12446200"/>
<feature type="compositionally biased region" description="Polar residues" evidence="5">
    <location>
        <begin position="685"/>
        <end position="704"/>
    </location>
</feature>
<dbReference type="PANTHER" id="PTHR11455">
    <property type="entry name" value="CRYPTOCHROME"/>
    <property type="match status" value="1"/>
</dbReference>
<feature type="binding site" evidence="4">
    <location>
        <position position="369"/>
    </location>
    <ligand>
        <name>FAD</name>
        <dbReference type="ChEBI" id="CHEBI:57692"/>
    </ligand>
</feature>
<feature type="region of interest" description="Disordered" evidence="5">
    <location>
        <begin position="1"/>
        <end position="37"/>
    </location>
</feature>
<dbReference type="InterPro" id="IPR018394">
    <property type="entry name" value="DNA_photolyase_1_CS_C"/>
</dbReference>
<dbReference type="SUPFAM" id="SSF48173">
    <property type="entry name" value="Cryptochrome/photolyase FAD-binding domain"/>
    <property type="match status" value="1"/>
</dbReference>
<dbReference type="GO" id="GO:0071949">
    <property type="term" value="F:FAD binding"/>
    <property type="evidence" value="ECO:0007669"/>
    <property type="project" value="TreeGrafter"/>
</dbReference>
<dbReference type="PROSITE" id="PS00394">
    <property type="entry name" value="DNA_PHOTOLYASES_1_1"/>
    <property type="match status" value="1"/>
</dbReference>
<feature type="compositionally biased region" description="Polar residues" evidence="5">
    <location>
        <begin position="159"/>
        <end position="183"/>
    </location>
</feature>
<keyword evidence="1 4" id="KW-0285">Flavoprotein</keyword>
<dbReference type="EMBL" id="FR746099">
    <property type="protein sequence ID" value="CCC39471.1"/>
    <property type="molecule type" value="Genomic_DNA"/>
</dbReference>
<dbReference type="InterPro" id="IPR014729">
    <property type="entry name" value="Rossmann-like_a/b/a_fold"/>
</dbReference>
<dbReference type="GO" id="GO:0003677">
    <property type="term" value="F:DNA binding"/>
    <property type="evidence" value="ECO:0007669"/>
    <property type="project" value="TreeGrafter"/>
</dbReference>
<dbReference type="Gene3D" id="3.40.50.620">
    <property type="entry name" value="HUPs"/>
    <property type="match status" value="1"/>
</dbReference>
<dbReference type="Proteomes" id="UP000007954">
    <property type="component" value="Chromosome"/>
</dbReference>
<dbReference type="Gene3D" id="1.25.40.80">
    <property type="match status" value="1"/>
</dbReference>
<evidence type="ECO:0000313" key="7">
    <source>
        <dbReference type="EMBL" id="CCC39471.1"/>
    </source>
</evidence>
<feature type="compositionally biased region" description="Low complexity" evidence="5">
    <location>
        <begin position="147"/>
        <end position="158"/>
    </location>
</feature>
<dbReference type="InterPro" id="IPR002081">
    <property type="entry name" value="Cryptochrome/DNA_photolyase_1"/>
</dbReference>
<evidence type="ECO:0000313" key="8">
    <source>
        <dbReference type="Proteomes" id="UP000007954"/>
    </source>
</evidence>
<dbReference type="InterPro" id="IPR005101">
    <property type="entry name" value="Cryptochr/Photolyase_FAD-bd"/>
</dbReference>
<feature type="compositionally biased region" description="Low complexity" evidence="5">
    <location>
        <begin position="21"/>
        <end position="37"/>
    </location>
</feature>
<dbReference type="EC" id="4.1.99.3" evidence="7"/>
<dbReference type="Gene3D" id="1.10.579.10">
    <property type="entry name" value="DNA Cyclobutane Dipyrimidine Photolyase, subunit A, domain 3"/>
    <property type="match status" value="1"/>
</dbReference>
<organism evidence="7 8">
    <name type="scientific">Haloquadratum walsbyi (strain DSM 16854 / JCM 12705 / C23)</name>
    <dbReference type="NCBI Taxonomy" id="768065"/>
    <lineage>
        <taxon>Archaea</taxon>
        <taxon>Methanobacteriati</taxon>
        <taxon>Methanobacteriota</taxon>
        <taxon>Stenosarchaea group</taxon>
        <taxon>Halobacteria</taxon>
        <taxon>Halobacteriales</taxon>
        <taxon>Haloferacaceae</taxon>
        <taxon>Haloquadratum</taxon>
    </lineage>
</organism>
<feature type="domain" description="Photolyase/cryptochrome alpha/beta" evidence="6">
    <location>
        <begin position="43"/>
        <end position="177"/>
    </location>
</feature>
<keyword evidence="3" id="KW-0157">Chromophore</keyword>
<dbReference type="InterPro" id="IPR006050">
    <property type="entry name" value="DNA_photolyase_N"/>
</dbReference>
<evidence type="ECO:0000256" key="3">
    <source>
        <dbReference type="ARBA" id="ARBA00022991"/>
    </source>
</evidence>
<dbReference type="Pfam" id="PF00875">
    <property type="entry name" value="DNA_photolyase"/>
    <property type="match status" value="1"/>
</dbReference>